<evidence type="ECO:0000256" key="1">
    <source>
        <dbReference type="SAM" id="MobiDB-lite"/>
    </source>
</evidence>
<organism evidence="2 3">
    <name type="scientific">Actinacidiphila glaucinigra</name>
    <dbReference type="NCBI Taxonomy" id="235986"/>
    <lineage>
        <taxon>Bacteria</taxon>
        <taxon>Bacillati</taxon>
        <taxon>Actinomycetota</taxon>
        <taxon>Actinomycetes</taxon>
        <taxon>Kitasatosporales</taxon>
        <taxon>Streptomycetaceae</taxon>
        <taxon>Actinacidiphila</taxon>
    </lineage>
</organism>
<reference evidence="2 3" key="1">
    <citation type="submission" date="2017-06" db="EMBL/GenBank/DDBJ databases">
        <authorList>
            <person name="Kim H.J."/>
            <person name="Triplett B.A."/>
        </authorList>
    </citation>
    <scope>NUCLEOTIDE SEQUENCE [LARGE SCALE GENOMIC DNA]</scope>
    <source>
        <strain evidence="2 3">CGMCC 4.1858</strain>
    </source>
</reference>
<keyword evidence="3" id="KW-1185">Reference proteome</keyword>
<feature type="region of interest" description="Disordered" evidence="1">
    <location>
        <begin position="1"/>
        <end position="22"/>
    </location>
</feature>
<protein>
    <submittedName>
        <fullName evidence="2">Uncharacterized protein</fullName>
    </submittedName>
</protein>
<evidence type="ECO:0000313" key="2">
    <source>
        <dbReference type="EMBL" id="SNT33195.1"/>
    </source>
</evidence>
<accession>A0A239LS65</accession>
<dbReference type="RefSeq" id="WP_143681665.1">
    <property type="nucleotide sequence ID" value="NZ_FZOF01000021.1"/>
</dbReference>
<dbReference type="OrthoDB" id="4187114at2"/>
<proteinExistence type="predicted"/>
<name>A0A239LS65_9ACTN</name>
<dbReference type="Proteomes" id="UP000198280">
    <property type="component" value="Unassembled WGS sequence"/>
</dbReference>
<evidence type="ECO:0000313" key="3">
    <source>
        <dbReference type="Proteomes" id="UP000198280"/>
    </source>
</evidence>
<sequence length="206" mass="22487">MADGPSCTVGTPFRPRGRQVDRDEARTRWSGWRSREIEISEDLPERPVPVEIRGGWTSNFQIFPLRRTSSEIVTGGELGWTRGVRPTRAVVPAGFNSLRVVRRCPGRSVGGVARWRLSVLSGEELPHLSGTVSGSGAAVFRYEGGPAGVAFDFHSELAANALVFNRARGGEAIHLSRHSQFKGVGRLPGAGFLSVPDCRRWVVKVL</sequence>
<dbReference type="AlphaFoldDB" id="A0A239LS65"/>
<dbReference type="EMBL" id="FZOF01000021">
    <property type="protein sequence ID" value="SNT33195.1"/>
    <property type="molecule type" value="Genomic_DNA"/>
</dbReference>
<gene>
    <name evidence="2" type="ORF">SAMN05216252_12128</name>
</gene>